<keyword evidence="10 15" id="KW-0408">Iron</keyword>
<feature type="binding site" evidence="14">
    <location>
        <position position="168"/>
    </location>
    <ligand>
        <name>substrate</name>
    </ligand>
</feature>
<evidence type="ECO:0000259" key="19">
    <source>
        <dbReference type="PROSITE" id="PS50873"/>
    </source>
</evidence>
<dbReference type="Pfam" id="PF00141">
    <property type="entry name" value="peroxidase"/>
    <property type="match status" value="1"/>
</dbReference>
<keyword evidence="8 15" id="KW-0106">Calcium</keyword>
<evidence type="ECO:0000256" key="11">
    <source>
        <dbReference type="ARBA" id="ARBA00023157"/>
    </source>
</evidence>
<sequence>MASNNLFIAILAIVVTLSLQGDNNNVVQAQLTTNFYSTSCPNLLSTVRSTVKSAVDSQPRTGASILRLFFHDCFVNGCDGSILLDDTSSFTGEQNANPNRNSARGFNVIDNIKTAVEAACPGVVSCADILAIAARDSVVLLGGPNWNVKVGRRDARTASQAAANNNIPAPTSSLSQLISSFSAVGLSTRDMVALSGAHTIGQSRCTNFRTRVYNETNINAAFATLRQRSCPRAAGSGDGNLAPLDVNSANTFDNSYFKNLVAQRGLLHSDQELFNGGSTDSIVTGYSNNPSSFSSDFTAAMIKMGDISPLTGSSGEIRKDQRPFIARAVKVDLAHNRKLKEEVQSVMHKIDDEADSKAVGKFDKDHEEEEEEYGSSDHFEQEFWYVYTISEPYNIKPNFFVLVPSLLLSLSNREDDTLLKY</sequence>
<dbReference type="CDD" id="cd00693">
    <property type="entry name" value="secretory_peroxidase"/>
    <property type="match status" value="1"/>
</dbReference>
<feature type="domain" description="Plant heme peroxidase family profile" evidence="19">
    <location>
        <begin position="30"/>
        <end position="325"/>
    </location>
</feature>
<dbReference type="PROSITE" id="PS50873">
    <property type="entry name" value="PEROXIDASE_4"/>
    <property type="match status" value="1"/>
</dbReference>
<keyword evidence="9" id="KW-0560">Oxidoreductase</keyword>
<evidence type="ECO:0000313" key="20">
    <source>
        <dbReference type="EMBL" id="CAF2359548.1"/>
    </source>
</evidence>
<feature type="disulfide bond" evidence="17">
    <location>
        <begin position="205"/>
        <end position="230"/>
    </location>
</feature>
<dbReference type="SUPFAM" id="SSF48113">
    <property type="entry name" value="Heme-dependent peroxidases"/>
    <property type="match status" value="1"/>
</dbReference>
<feature type="binding site" evidence="15">
    <location>
        <position position="245"/>
    </location>
    <ligand>
        <name>Ca(2+)</name>
        <dbReference type="ChEBI" id="CHEBI:29108"/>
        <label>2</label>
    </ligand>
</feature>
<dbReference type="InterPro" id="IPR002016">
    <property type="entry name" value="Haem_peroxidase"/>
</dbReference>
<evidence type="ECO:0000256" key="15">
    <source>
        <dbReference type="PIRSR" id="PIRSR600823-3"/>
    </source>
</evidence>
<feature type="active site" description="Proton acceptor" evidence="13">
    <location>
        <position position="71"/>
    </location>
</feature>
<keyword evidence="12" id="KW-0325">Glycoprotein</keyword>
<proteinExistence type="inferred from homology"/>
<dbReference type="PROSITE" id="PS00435">
    <property type="entry name" value="PEROXIDASE_1"/>
    <property type="match status" value="1"/>
</dbReference>
<evidence type="ECO:0000256" key="8">
    <source>
        <dbReference type="ARBA" id="ARBA00022837"/>
    </source>
</evidence>
<name>A0A817B8J3_BRANA</name>
<evidence type="ECO:0000256" key="16">
    <source>
        <dbReference type="PIRSR" id="PIRSR600823-4"/>
    </source>
</evidence>
<evidence type="ECO:0000256" key="9">
    <source>
        <dbReference type="ARBA" id="ARBA00023002"/>
    </source>
</evidence>
<gene>
    <name evidence="20" type="ORF">DARMORV10_A10P30870.1</name>
</gene>
<feature type="signal peptide" evidence="18">
    <location>
        <begin position="1"/>
        <end position="20"/>
    </location>
</feature>
<keyword evidence="7 15" id="KW-0479">Metal-binding</keyword>
<reference evidence="20" key="1">
    <citation type="submission" date="2021-01" db="EMBL/GenBank/DDBJ databases">
        <authorList>
            <consortium name="Genoscope - CEA"/>
            <person name="William W."/>
        </authorList>
    </citation>
    <scope>NUCLEOTIDE SEQUENCE</scope>
</reference>
<dbReference type="FunFam" id="1.10.420.10:FF:000006">
    <property type="entry name" value="Peroxidase"/>
    <property type="match status" value="1"/>
</dbReference>
<dbReference type="PANTHER" id="PTHR31388:SF24">
    <property type="entry name" value="PEROXIDASE 52"/>
    <property type="match status" value="1"/>
</dbReference>
<dbReference type="InterPro" id="IPR019793">
    <property type="entry name" value="Peroxidases_heam-ligand_BS"/>
</dbReference>
<dbReference type="PROSITE" id="PS00436">
    <property type="entry name" value="PEROXIDASE_2"/>
    <property type="match status" value="1"/>
</dbReference>
<dbReference type="PRINTS" id="PR00461">
    <property type="entry name" value="PLPEROXIDASE"/>
</dbReference>
<dbReference type="FunFam" id="1.10.520.10:FF:000001">
    <property type="entry name" value="Peroxidase"/>
    <property type="match status" value="1"/>
</dbReference>
<evidence type="ECO:0000256" key="7">
    <source>
        <dbReference type="ARBA" id="ARBA00022723"/>
    </source>
</evidence>
<dbReference type="GO" id="GO:0140825">
    <property type="term" value="F:lactoperoxidase activity"/>
    <property type="evidence" value="ECO:0007669"/>
    <property type="project" value="UniProtKB-EC"/>
</dbReference>
<dbReference type="Gene3D" id="1.10.420.10">
    <property type="entry name" value="Peroxidase, domain 2"/>
    <property type="match status" value="1"/>
</dbReference>
<evidence type="ECO:0000256" key="4">
    <source>
        <dbReference type="ARBA" id="ARBA00012313"/>
    </source>
</evidence>
<dbReference type="InterPro" id="IPR000823">
    <property type="entry name" value="Peroxidase_pln"/>
</dbReference>
<evidence type="ECO:0000256" key="14">
    <source>
        <dbReference type="PIRSR" id="PIRSR600823-2"/>
    </source>
</evidence>
<comment type="function">
    <text evidence="2">Removal of H(2)O(2), oxidation of toxic reductants, biosynthesis and degradation of lignin, suberization, auxin catabolism, response to environmental stresses such as wounding, pathogen attack and oxidative stress. These functions might be dependent on each isozyme/isoform in each plant tissue.</text>
</comment>
<evidence type="ECO:0000256" key="12">
    <source>
        <dbReference type="ARBA" id="ARBA00023180"/>
    </source>
</evidence>
<feature type="disulfide bond" evidence="17">
    <location>
        <begin position="73"/>
        <end position="78"/>
    </location>
</feature>
<dbReference type="Gene3D" id="1.10.520.10">
    <property type="match status" value="1"/>
</dbReference>
<evidence type="ECO:0000256" key="3">
    <source>
        <dbReference type="ARBA" id="ARBA00006873"/>
    </source>
</evidence>
<evidence type="ECO:0000256" key="1">
    <source>
        <dbReference type="ARBA" id="ARBA00000189"/>
    </source>
</evidence>
<comment type="similarity">
    <text evidence="3">Belongs to the peroxidase family. Ascorbate peroxidase subfamily.</text>
</comment>
<feature type="binding site" evidence="15">
    <location>
        <position position="79"/>
    </location>
    <ligand>
        <name>Ca(2+)</name>
        <dbReference type="ChEBI" id="CHEBI:29108"/>
        <label>1</label>
    </ligand>
</feature>
<dbReference type="GO" id="GO:0020037">
    <property type="term" value="F:heme binding"/>
    <property type="evidence" value="ECO:0007669"/>
    <property type="project" value="InterPro"/>
</dbReference>
<comment type="cofactor">
    <cofactor evidence="15">
        <name>Ca(2+)</name>
        <dbReference type="ChEBI" id="CHEBI:29108"/>
    </cofactor>
    <text evidence="15">Binds 2 calcium ions per subunit.</text>
</comment>
<feature type="binding site" evidence="15">
    <location>
        <position position="75"/>
    </location>
    <ligand>
        <name>Ca(2+)</name>
        <dbReference type="ChEBI" id="CHEBI:29108"/>
        <label>1</label>
    </ligand>
</feature>
<protein>
    <recommendedName>
        <fullName evidence="4">peroxidase</fullName>
        <ecNumber evidence="4">1.11.1.7</ecNumber>
    </recommendedName>
</protein>
<feature type="binding site" description="axial binding residue" evidence="15">
    <location>
        <position position="198"/>
    </location>
    <ligand>
        <name>heme b</name>
        <dbReference type="ChEBI" id="CHEBI:60344"/>
    </ligand>
    <ligandPart>
        <name>Fe</name>
        <dbReference type="ChEBI" id="CHEBI:18248"/>
    </ligandPart>
</feature>
<feature type="chain" id="PRO_5032418013" description="peroxidase" evidence="18">
    <location>
        <begin position="21"/>
        <end position="421"/>
    </location>
</feature>
<comment type="cofactor">
    <cofactor evidence="15">
        <name>heme b</name>
        <dbReference type="ChEBI" id="CHEBI:60344"/>
    </cofactor>
    <text evidence="15">Binds 1 heme b (iron(II)-protoporphyrin IX) group per subunit.</text>
</comment>
<evidence type="ECO:0000256" key="10">
    <source>
        <dbReference type="ARBA" id="ARBA00023004"/>
    </source>
</evidence>
<dbReference type="InterPro" id="IPR033905">
    <property type="entry name" value="Secretory_peroxidase"/>
</dbReference>
<feature type="binding site" evidence="15">
    <location>
        <position position="77"/>
    </location>
    <ligand>
        <name>Ca(2+)</name>
        <dbReference type="ChEBI" id="CHEBI:29108"/>
        <label>1</label>
    </ligand>
</feature>
<dbReference type="PRINTS" id="PR00458">
    <property type="entry name" value="PEROXIDASE"/>
</dbReference>
<evidence type="ECO:0000256" key="17">
    <source>
        <dbReference type="PIRSR" id="PIRSR600823-5"/>
    </source>
</evidence>
<organism evidence="20">
    <name type="scientific">Brassica napus</name>
    <name type="common">Rape</name>
    <dbReference type="NCBI Taxonomy" id="3708"/>
    <lineage>
        <taxon>Eukaryota</taxon>
        <taxon>Viridiplantae</taxon>
        <taxon>Streptophyta</taxon>
        <taxon>Embryophyta</taxon>
        <taxon>Tracheophyta</taxon>
        <taxon>Spermatophyta</taxon>
        <taxon>Magnoliopsida</taxon>
        <taxon>eudicotyledons</taxon>
        <taxon>Gunneridae</taxon>
        <taxon>Pentapetalae</taxon>
        <taxon>rosids</taxon>
        <taxon>malvids</taxon>
        <taxon>Brassicales</taxon>
        <taxon>Brassicaceae</taxon>
        <taxon>Brassiceae</taxon>
        <taxon>Brassica</taxon>
    </lineage>
</organism>
<accession>A0A817B8J3</accession>
<dbReference type="PANTHER" id="PTHR31388">
    <property type="entry name" value="PEROXIDASE 72-RELATED"/>
    <property type="match status" value="1"/>
</dbReference>
<feature type="binding site" evidence="15">
    <location>
        <position position="93"/>
    </location>
    <ligand>
        <name>Ca(2+)</name>
        <dbReference type="ChEBI" id="CHEBI:29108"/>
        <label>1</label>
    </ligand>
</feature>
<keyword evidence="6" id="KW-0349">Heme</keyword>
<evidence type="ECO:0000256" key="5">
    <source>
        <dbReference type="ARBA" id="ARBA00022559"/>
    </source>
</evidence>
<dbReference type="Proteomes" id="UP001295469">
    <property type="component" value="Chromosome A10"/>
</dbReference>
<feature type="binding site" evidence="15">
    <location>
        <position position="199"/>
    </location>
    <ligand>
        <name>Ca(2+)</name>
        <dbReference type="ChEBI" id="CHEBI:29108"/>
        <label>2</label>
    </ligand>
</feature>
<feature type="binding site" evidence="15">
    <location>
        <position position="72"/>
    </location>
    <ligand>
        <name>Ca(2+)</name>
        <dbReference type="ChEBI" id="CHEBI:29108"/>
        <label>1</label>
    </ligand>
</feature>
<feature type="site" description="Transition state stabilizer" evidence="16">
    <location>
        <position position="67"/>
    </location>
</feature>
<dbReference type="AlphaFoldDB" id="A0A817B8J3"/>
<dbReference type="GO" id="GO:0042744">
    <property type="term" value="P:hydrogen peroxide catabolic process"/>
    <property type="evidence" value="ECO:0007669"/>
    <property type="project" value="InterPro"/>
</dbReference>
<evidence type="ECO:0000256" key="13">
    <source>
        <dbReference type="PIRSR" id="PIRSR600823-1"/>
    </source>
</evidence>
<dbReference type="EC" id="1.11.1.7" evidence="4"/>
<feature type="disulfide bond" evidence="17">
    <location>
        <begin position="40"/>
        <end position="120"/>
    </location>
</feature>
<dbReference type="InterPro" id="IPR019794">
    <property type="entry name" value="Peroxidases_AS"/>
</dbReference>
<evidence type="ECO:0000256" key="6">
    <source>
        <dbReference type="ARBA" id="ARBA00022617"/>
    </source>
</evidence>
<dbReference type="GO" id="GO:0006979">
    <property type="term" value="P:response to oxidative stress"/>
    <property type="evidence" value="ECO:0007669"/>
    <property type="project" value="InterPro"/>
</dbReference>
<evidence type="ECO:0000256" key="2">
    <source>
        <dbReference type="ARBA" id="ARBA00002322"/>
    </source>
</evidence>
<comment type="catalytic activity">
    <reaction evidence="1">
        <text>2 a phenolic donor + H2O2 = 2 a phenolic radical donor + 2 H2O</text>
        <dbReference type="Rhea" id="RHEA:56136"/>
        <dbReference type="ChEBI" id="CHEBI:15377"/>
        <dbReference type="ChEBI" id="CHEBI:16240"/>
        <dbReference type="ChEBI" id="CHEBI:139520"/>
        <dbReference type="ChEBI" id="CHEBI:139521"/>
        <dbReference type="EC" id="1.11.1.7"/>
    </reaction>
</comment>
<dbReference type="EMBL" id="HG994364">
    <property type="protein sequence ID" value="CAF2359548.1"/>
    <property type="molecule type" value="Genomic_DNA"/>
</dbReference>
<keyword evidence="18" id="KW-0732">Signal</keyword>
<dbReference type="InterPro" id="IPR010255">
    <property type="entry name" value="Haem_peroxidase_sf"/>
</dbReference>
<feature type="binding site" evidence="15">
    <location>
        <position position="81"/>
    </location>
    <ligand>
        <name>Ca(2+)</name>
        <dbReference type="ChEBI" id="CHEBI:29108"/>
        <label>1</label>
    </ligand>
</feature>
<evidence type="ECO:0000256" key="18">
    <source>
        <dbReference type="SAM" id="SignalP"/>
    </source>
</evidence>
<dbReference type="GO" id="GO:0046872">
    <property type="term" value="F:metal ion binding"/>
    <property type="evidence" value="ECO:0007669"/>
    <property type="project" value="UniProtKB-KW"/>
</dbReference>
<keyword evidence="11 17" id="KW-1015">Disulfide bond</keyword>
<feature type="binding site" evidence="15">
    <location>
        <position position="253"/>
    </location>
    <ligand>
        <name>Ca(2+)</name>
        <dbReference type="ChEBI" id="CHEBI:29108"/>
        <label>2</label>
    </ligand>
</feature>
<keyword evidence="5" id="KW-0575">Peroxidase</keyword>